<dbReference type="InterPro" id="IPR050680">
    <property type="entry name" value="YpeA/RimI_acetyltransf"/>
</dbReference>
<dbReference type="Proteomes" id="UP000243205">
    <property type="component" value="Unassembled WGS sequence"/>
</dbReference>
<gene>
    <name evidence="4" type="ORF">SAMN05661003_11125</name>
</gene>
<evidence type="ECO:0000256" key="1">
    <source>
        <dbReference type="ARBA" id="ARBA00022679"/>
    </source>
</evidence>
<dbReference type="Pfam" id="PF00583">
    <property type="entry name" value="Acetyltransf_1"/>
    <property type="match status" value="1"/>
</dbReference>
<keyword evidence="2" id="KW-0012">Acyltransferase</keyword>
<dbReference type="AlphaFoldDB" id="A0A1G7CX81"/>
<dbReference type="SUPFAM" id="SSF55729">
    <property type="entry name" value="Acyl-CoA N-acyltransferases (Nat)"/>
    <property type="match status" value="1"/>
</dbReference>
<reference evidence="5" key="1">
    <citation type="submission" date="2016-10" db="EMBL/GenBank/DDBJ databases">
        <authorList>
            <person name="Varghese N."/>
            <person name="Submissions S."/>
        </authorList>
    </citation>
    <scope>NUCLEOTIDE SEQUENCE [LARGE SCALE GENOMIC DNA]</scope>
    <source>
        <strain evidence="5">DSM 8987</strain>
    </source>
</reference>
<accession>A0A1G7CX81</accession>
<name>A0A1G7CX81_9BACT</name>
<evidence type="ECO:0000256" key="2">
    <source>
        <dbReference type="ARBA" id="ARBA00023315"/>
    </source>
</evidence>
<evidence type="ECO:0000313" key="5">
    <source>
        <dbReference type="Proteomes" id="UP000243205"/>
    </source>
</evidence>
<dbReference type="RefSeq" id="WP_092079040.1">
    <property type="nucleotide sequence ID" value="NZ_FNAQ01000011.1"/>
</dbReference>
<dbReference type="InterPro" id="IPR000182">
    <property type="entry name" value="GNAT_dom"/>
</dbReference>
<protein>
    <submittedName>
        <fullName evidence="4">[SSU ribosomal protein S18P]-alanine acetyltransferase</fullName>
    </submittedName>
</protein>
<dbReference type="Gene3D" id="3.40.630.30">
    <property type="match status" value="1"/>
</dbReference>
<proteinExistence type="predicted"/>
<dbReference type="InterPro" id="IPR016181">
    <property type="entry name" value="Acyl_CoA_acyltransferase"/>
</dbReference>
<keyword evidence="5" id="KW-1185">Reference proteome</keyword>
<dbReference type="PROSITE" id="PS51186">
    <property type="entry name" value="GNAT"/>
    <property type="match status" value="1"/>
</dbReference>
<feature type="domain" description="N-acetyltransferase" evidence="3">
    <location>
        <begin position="9"/>
        <end position="156"/>
    </location>
</feature>
<dbReference type="OrthoDB" id="529907at2"/>
<dbReference type="STRING" id="57664.SAMN05661003_11125"/>
<dbReference type="EMBL" id="FNAQ01000011">
    <property type="protein sequence ID" value="SDE43932.1"/>
    <property type="molecule type" value="Genomic_DNA"/>
</dbReference>
<keyword evidence="4" id="KW-0689">Ribosomal protein</keyword>
<dbReference type="PANTHER" id="PTHR43420">
    <property type="entry name" value="ACETYLTRANSFERASE"/>
    <property type="match status" value="1"/>
</dbReference>
<dbReference type="GO" id="GO:0005840">
    <property type="term" value="C:ribosome"/>
    <property type="evidence" value="ECO:0007669"/>
    <property type="project" value="UniProtKB-KW"/>
</dbReference>
<dbReference type="PANTHER" id="PTHR43420:SF12">
    <property type="entry name" value="N-ACETYLTRANSFERASE DOMAIN-CONTAINING PROTEIN"/>
    <property type="match status" value="1"/>
</dbReference>
<dbReference type="GO" id="GO:0016747">
    <property type="term" value="F:acyltransferase activity, transferring groups other than amino-acyl groups"/>
    <property type="evidence" value="ECO:0007669"/>
    <property type="project" value="InterPro"/>
</dbReference>
<sequence length="158" mass="17458">MSSLLAADWLVRPLATTDLPLVLVIEQASYRLPWSVDLFATLLQAPDALALGCLQPTPEGALLAGYLCGQWLPDAVEIHNVASRPDLRRCGVARRLFAVLEAQMRQRGCDQMLLEVRRGNLAALNLYLQLGFVEQGCRRGYYRDGEDALLLGRLLAPV</sequence>
<dbReference type="CDD" id="cd04301">
    <property type="entry name" value="NAT_SF"/>
    <property type="match status" value="1"/>
</dbReference>
<keyword evidence="4" id="KW-0687">Ribonucleoprotein</keyword>
<organism evidence="4 5">
    <name type="scientific">Desulfuromonas thiophila</name>
    <dbReference type="NCBI Taxonomy" id="57664"/>
    <lineage>
        <taxon>Bacteria</taxon>
        <taxon>Pseudomonadati</taxon>
        <taxon>Thermodesulfobacteriota</taxon>
        <taxon>Desulfuromonadia</taxon>
        <taxon>Desulfuromonadales</taxon>
        <taxon>Desulfuromonadaceae</taxon>
        <taxon>Desulfuromonas</taxon>
    </lineage>
</organism>
<evidence type="ECO:0000259" key="3">
    <source>
        <dbReference type="PROSITE" id="PS51186"/>
    </source>
</evidence>
<keyword evidence="1 4" id="KW-0808">Transferase</keyword>
<evidence type="ECO:0000313" key="4">
    <source>
        <dbReference type="EMBL" id="SDE43932.1"/>
    </source>
</evidence>